<dbReference type="EMBL" id="JAANBB010000106">
    <property type="protein sequence ID" value="KAF7550085.1"/>
    <property type="molecule type" value="Genomic_DNA"/>
</dbReference>
<evidence type="ECO:0000313" key="4">
    <source>
        <dbReference type="EMBL" id="KAF7550085.1"/>
    </source>
</evidence>
<dbReference type="PANTHER" id="PTHR16631">
    <property type="entry name" value="GLUCAN 1,3-BETA-GLUCOSIDASE"/>
    <property type="match status" value="1"/>
</dbReference>
<dbReference type="Proteomes" id="UP000722485">
    <property type="component" value="Unassembled WGS sequence"/>
</dbReference>
<dbReference type="GO" id="GO:0071555">
    <property type="term" value="P:cell wall organization"/>
    <property type="evidence" value="ECO:0007669"/>
    <property type="project" value="TreeGrafter"/>
</dbReference>
<evidence type="ECO:0000256" key="3">
    <source>
        <dbReference type="ARBA" id="ARBA00022801"/>
    </source>
</evidence>
<protein>
    <submittedName>
        <fullName evidence="4">Uncharacterized protein</fullName>
    </submittedName>
</protein>
<comment type="subcellular location">
    <subcellularLocation>
        <location evidence="1">Cell envelope</location>
    </subcellularLocation>
</comment>
<dbReference type="InterPro" id="IPR050732">
    <property type="entry name" value="Beta-glucan_modifiers"/>
</dbReference>
<dbReference type="Gene3D" id="3.20.20.80">
    <property type="entry name" value="Glycosidases"/>
    <property type="match status" value="1"/>
</dbReference>
<sequence>MLTRTHSALTTTVYTVSTVTHHMAEATAIADDTTNLDSASNDTVILPGVAYAPYTADGGCKNEHQIEEDFSKLNGSYSVIRIYGTDCDQVALAHTAAKDMNVKLFLGIWDISKVTDEAQLIIDGVDGDWDMIHTVSVGNERVNAGEASAEDVVAAVKKARSILREAGYDGPVVTVDTFVAVIAHPELCEESDYCAFNAHAFFDATVAADQAGTWLTSTLSNVKDAVSGDIKKFIVTESGWPCKGLTNGLAVPSASEQKAALASIRKAFADNLDEVVLFSAFNTPWKAEEKATFNAEPFWGIDGAISSA</sequence>
<proteinExistence type="inferred from homology"/>
<name>A0A9P5H660_9HYPO</name>
<evidence type="ECO:0000313" key="5">
    <source>
        <dbReference type="Proteomes" id="UP000722485"/>
    </source>
</evidence>
<gene>
    <name evidence="4" type="ORF">G7Z17_g5949</name>
</gene>
<accession>A0A9P5H660</accession>
<dbReference type="PANTHER" id="PTHR16631:SF14">
    <property type="entry name" value="FAMILY 17 GLUCOSIDASE SCW10-RELATED"/>
    <property type="match status" value="1"/>
</dbReference>
<dbReference type="OrthoDB" id="941679at2759"/>
<evidence type="ECO:0000256" key="1">
    <source>
        <dbReference type="ARBA" id="ARBA00004196"/>
    </source>
</evidence>
<keyword evidence="3" id="KW-0378">Hydrolase</keyword>
<comment type="caution">
    <text evidence="4">The sequence shown here is derived from an EMBL/GenBank/DDBJ whole genome shotgun (WGS) entry which is preliminary data.</text>
</comment>
<dbReference type="GO" id="GO:0042973">
    <property type="term" value="F:glucan endo-1,3-beta-D-glucosidase activity"/>
    <property type="evidence" value="ECO:0007669"/>
    <property type="project" value="TreeGrafter"/>
</dbReference>
<keyword evidence="5" id="KW-1185">Reference proteome</keyword>
<dbReference type="GO" id="GO:0009277">
    <property type="term" value="C:fungal-type cell wall"/>
    <property type="evidence" value="ECO:0007669"/>
    <property type="project" value="TreeGrafter"/>
</dbReference>
<evidence type="ECO:0000256" key="2">
    <source>
        <dbReference type="ARBA" id="ARBA00008773"/>
    </source>
</evidence>
<organism evidence="4 5">
    <name type="scientific">Cylindrodendrum hubeiense</name>
    <dbReference type="NCBI Taxonomy" id="595255"/>
    <lineage>
        <taxon>Eukaryota</taxon>
        <taxon>Fungi</taxon>
        <taxon>Dikarya</taxon>
        <taxon>Ascomycota</taxon>
        <taxon>Pezizomycotina</taxon>
        <taxon>Sordariomycetes</taxon>
        <taxon>Hypocreomycetidae</taxon>
        <taxon>Hypocreales</taxon>
        <taxon>Nectriaceae</taxon>
        <taxon>Cylindrodendrum</taxon>
    </lineage>
</organism>
<dbReference type="InterPro" id="IPR017853">
    <property type="entry name" value="GH"/>
</dbReference>
<dbReference type="SUPFAM" id="SSF51445">
    <property type="entry name" value="(Trans)glycosidases"/>
    <property type="match status" value="1"/>
</dbReference>
<dbReference type="GO" id="GO:0005576">
    <property type="term" value="C:extracellular region"/>
    <property type="evidence" value="ECO:0007669"/>
    <property type="project" value="TreeGrafter"/>
</dbReference>
<dbReference type="AlphaFoldDB" id="A0A9P5H660"/>
<dbReference type="GO" id="GO:0009986">
    <property type="term" value="C:cell surface"/>
    <property type="evidence" value="ECO:0007669"/>
    <property type="project" value="TreeGrafter"/>
</dbReference>
<comment type="similarity">
    <text evidence="2">Belongs to the glycosyl hydrolase 17 family.</text>
</comment>
<reference evidence="4" key="1">
    <citation type="submission" date="2020-03" db="EMBL/GenBank/DDBJ databases">
        <title>Draft Genome Sequence of Cylindrodendrum hubeiense.</title>
        <authorList>
            <person name="Buettner E."/>
            <person name="Kellner H."/>
        </authorList>
    </citation>
    <scope>NUCLEOTIDE SEQUENCE</scope>
    <source>
        <strain evidence="4">IHI 201604</strain>
    </source>
</reference>